<evidence type="ECO:0008006" key="5">
    <source>
        <dbReference type="Google" id="ProtNLM"/>
    </source>
</evidence>
<feature type="compositionally biased region" description="Basic and acidic residues" evidence="1">
    <location>
        <begin position="397"/>
        <end position="414"/>
    </location>
</feature>
<evidence type="ECO:0000313" key="3">
    <source>
        <dbReference type="EMBL" id="CAH3134849.1"/>
    </source>
</evidence>
<dbReference type="GO" id="GO:0000139">
    <property type="term" value="C:Golgi membrane"/>
    <property type="evidence" value="ECO:0007669"/>
    <property type="project" value="InterPro"/>
</dbReference>
<feature type="compositionally biased region" description="Basic and acidic residues" evidence="1">
    <location>
        <begin position="670"/>
        <end position="679"/>
    </location>
</feature>
<feature type="compositionally biased region" description="Basic and acidic residues" evidence="1">
    <location>
        <begin position="462"/>
        <end position="477"/>
    </location>
</feature>
<evidence type="ECO:0000313" key="4">
    <source>
        <dbReference type="Proteomes" id="UP001159428"/>
    </source>
</evidence>
<feature type="compositionally biased region" description="Polar residues" evidence="1">
    <location>
        <begin position="328"/>
        <end position="337"/>
    </location>
</feature>
<keyword evidence="2" id="KW-1133">Transmembrane helix</keyword>
<feature type="compositionally biased region" description="Basic and acidic residues" evidence="1">
    <location>
        <begin position="273"/>
        <end position="282"/>
    </location>
</feature>
<evidence type="ECO:0000256" key="1">
    <source>
        <dbReference type="SAM" id="MobiDB-lite"/>
    </source>
</evidence>
<feature type="compositionally biased region" description="Basic and acidic residues" evidence="1">
    <location>
        <begin position="425"/>
        <end position="440"/>
    </location>
</feature>
<organism evidence="3 4">
    <name type="scientific">Pocillopora meandrina</name>
    <dbReference type="NCBI Taxonomy" id="46732"/>
    <lineage>
        <taxon>Eukaryota</taxon>
        <taxon>Metazoa</taxon>
        <taxon>Cnidaria</taxon>
        <taxon>Anthozoa</taxon>
        <taxon>Hexacorallia</taxon>
        <taxon>Scleractinia</taxon>
        <taxon>Astrocoeniina</taxon>
        <taxon>Pocilloporidae</taxon>
        <taxon>Pocillopora</taxon>
    </lineage>
</organism>
<feature type="region of interest" description="Disordered" evidence="1">
    <location>
        <begin position="670"/>
        <end position="689"/>
    </location>
</feature>
<proteinExistence type="predicted"/>
<keyword evidence="2" id="KW-0812">Transmembrane</keyword>
<feature type="compositionally biased region" description="Low complexity" evidence="1">
    <location>
        <begin position="636"/>
        <end position="645"/>
    </location>
</feature>
<feature type="compositionally biased region" description="Basic and acidic residues" evidence="1">
    <location>
        <begin position="592"/>
        <end position="602"/>
    </location>
</feature>
<comment type="caution">
    <text evidence="3">The sequence shown here is derived from an EMBL/GenBank/DDBJ whole genome shotgun (WGS) entry which is preliminary data.</text>
</comment>
<keyword evidence="2" id="KW-0472">Membrane</keyword>
<dbReference type="PANTHER" id="PTHR22909:SF24">
    <property type="entry name" value="GOLGI INTEGRAL MEMBRANE PROTEIN 4-RELATED"/>
    <property type="match status" value="1"/>
</dbReference>
<feature type="region of interest" description="Disordered" evidence="1">
    <location>
        <begin position="231"/>
        <end position="663"/>
    </location>
</feature>
<feature type="compositionally biased region" description="Polar residues" evidence="1">
    <location>
        <begin position="680"/>
        <end position="689"/>
    </location>
</feature>
<sequence>MCYRRNKSIFQGAVFFALLGGLGYTFYLYNIVSMDLEISKSEANRYLRKQESFSSQLQVVYEHRARLERSLQKEKADHKNTKLEYSKKQKEFILNITRSKHENMNRFNSLETSHNMLKAQNKELDTEYSRLQQQYFRLSSEHNTLNNQQKRNYQLFKEQKANEITSLDEEIKTLKKQVVALRTHLKTREEELERYKLSSAQELRQSEQYQETISTLEEELASYKKSLERLEKAQQRSQKTVGQNKLEKDKTSDARQQGSDLHNSFKSEVLTQGDKEKTEVEKANQTGSLGMESRHADEHKVLDRHRRETSLPATHSSNDNADEEKGLTSKNQEQDNIQLGRREDSRRTEDSFSESEQVRHDVPLRDSEEDTRNTNRKHGVHVVSATDKSVNGWESIIKAERDSRRANQEGREGNEEGIEEEGEEENVRERNRRSVDDADTSRLQNKNEQNYVQKQPGEGEVANERRGVAQLGDKDGEQNEQGYQDDDTRRRRAQYGEKQSNKRGEEEALEGDGQDNELSRKKINEQVAGMQEDFHEEQIQQQNEDWEDQRQLKQQIQPQFEGLSLERNKHYEARELPTHIELTAIPATSHDTAQDHRDRSDAENDDEDANTEQDTEEDPDDVEEVQENDNIESFKQQQQQQQHQQPLKHDTQRIKPIQGQQELHHKERTFNRALKHADDNNNNEQSQQA</sequence>
<dbReference type="EMBL" id="CALNXJ010000029">
    <property type="protein sequence ID" value="CAH3134849.1"/>
    <property type="molecule type" value="Genomic_DNA"/>
</dbReference>
<feature type="compositionally biased region" description="Polar residues" evidence="1">
    <location>
        <begin position="254"/>
        <end position="270"/>
    </location>
</feature>
<reference evidence="3 4" key="1">
    <citation type="submission" date="2022-05" db="EMBL/GenBank/DDBJ databases">
        <authorList>
            <consortium name="Genoscope - CEA"/>
            <person name="William W."/>
        </authorList>
    </citation>
    <scope>NUCLEOTIDE SEQUENCE [LARGE SCALE GENOMIC DNA]</scope>
</reference>
<dbReference type="InterPro" id="IPR042336">
    <property type="entry name" value="GOLIM4"/>
</dbReference>
<dbReference type="AlphaFoldDB" id="A0AAU9X2U2"/>
<feature type="compositionally biased region" description="Polar residues" evidence="1">
    <location>
        <begin position="441"/>
        <end position="453"/>
    </location>
</feature>
<evidence type="ECO:0000256" key="2">
    <source>
        <dbReference type="SAM" id="Phobius"/>
    </source>
</evidence>
<name>A0AAU9X2U2_9CNID</name>
<dbReference type="Proteomes" id="UP001159428">
    <property type="component" value="Unassembled WGS sequence"/>
</dbReference>
<feature type="transmembrane region" description="Helical" evidence="2">
    <location>
        <begin position="12"/>
        <end position="32"/>
    </location>
</feature>
<feature type="compositionally biased region" description="Acidic residues" evidence="1">
    <location>
        <begin position="603"/>
        <end position="630"/>
    </location>
</feature>
<feature type="compositionally biased region" description="Basic and acidic residues" evidence="1">
    <location>
        <begin position="564"/>
        <end position="578"/>
    </location>
</feature>
<feature type="compositionally biased region" description="Acidic residues" evidence="1">
    <location>
        <begin position="415"/>
        <end position="424"/>
    </location>
</feature>
<feature type="compositionally biased region" description="Basic and acidic residues" evidence="1">
    <location>
        <begin position="292"/>
        <end position="309"/>
    </location>
</feature>
<gene>
    <name evidence="3" type="ORF">PMEA_00016017</name>
</gene>
<protein>
    <recommendedName>
        <fullName evidence="5">Golgi integral membrane protein 4</fullName>
    </recommendedName>
</protein>
<feature type="compositionally biased region" description="Basic and acidic residues" evidence="1">
    <location>
        <begin position="340"/>
        <end position="373"/>
    </location>
</feature>
<keyword evidence="4" id="KW-1185">Reference proteome</keyword>
<accession>A0AAU9X2U2</accession>
<dbReference type="PANTHER" id="PTHR22909">
    <property type="entry name" value="GOLGI INTEGRAL MEMBRANE PROTEIN 4"/>
    <property type="match status" value="1"/>
</dbReference>